<protein>
    <recommendedName>
        <fullName evidence="4">2TM domain-containing protein</fullName>
    </recommendedName>
</protein>
<dbReference type="RefSeq" id="WP_073155307.1">
    <property type="nucleotide sequence ID" value="NZ_FQVL01000008.1"/>
</dbReference>
<name>A0A1M4Z759_9BACL</name>
<evidence type="ECO:0000313" key="3">
    <source>
        <dbReference type="Proteomes" id="UP000184476"/>
    </source>
</evidence>
<evidence type="ECO:0008006" key="4">
    <source>
        <dbReference type="Google" id="ProtNLM"/>
    </source>
</evidence>
<keyword evidence="1" id="KW-0472">Membrane</keyword>
<feature type="transmembrane region" description="Helical" evidence="1">
    <location>
        <begin position="81"/>
        <end position="104"/>
    </location>
</feature>
<keyword evidence="3" id="KW-1185">Reference proteome</keyword>
<dbReference type="AlphaFoldDB" id="A0A1M4Z759"/>
<reference evidence="2 3" key="1">
    <citation type="submission" date="2016-11" db="EMBL/GenBank/DDBJ databases">
        <authorList>
            <person name="Jaros S."/>
            <person name="Januszkiewicz K."/>
            <person name="Wedrychowicz H."/>
        </authorList>
    </citation>
    <scope>NUCLEOTIDE SEQUENCE [LARGE SCALE GENOMIC DNA]</scope>
    <source>
        <strain evidence="2 3">DSM 44666</strain>
    </source>
</reference>
<dbReference type="Proteomes" id="UP000184476">
    <property type="component" value="Unassembled WGS sequence"/>
</dbReference>
<feature type="transmembrane region" description="Helical" evidence="1">
    <location>
        <begin position="110"/>
        <end position="129"/>
    </location>
</feature>
<evidence type="ECO:0000313" key="2">
    <source>
        <dbReference type="EMBL" id="SHF13850.1"/>
    </source>
</evidence>
<dbReference type="NCBIfam" id="NF038403">
    <property type="entry name" value="perm_prefix_1"/>
    <property type="match status" value="1"/>
</dbReference>
<accession>A0A1M4Z759</accession>
<dbReference type="InterPro" id="IPR047928">
    <property type="entry name" value="Perm_prefix_1"/>
</dbReference>
<proteinExistence type="predicted"/>
<keyword evidence="1" id="KW-0812">Transmembrane</keyword>
<dbReference type="EMBL" id="FQVL01000008">
    <property type="protein sequence ID" value="SHF13850.1"/>
    <property type="molecule type" value="Genomic_DNA"/>
</dbReference>
<sequence length="133" mass="15968">MKKLKKHVDKLFSDVPDSDEKEVLKQEIYENLQEKVQDLIEQGKDEEDAINKAIVEFGDIDEIKMELVVTKNPLRKNNTKYNLGFSIWGSLLIISLFVFANFYYTPDNIWFVYPTFVVLWWPSVMFYYWRKTR</sequence>
<organism evidence="2 3">
    <name type="scientific">Seinonella peptonophila</name>
    <dbReference type="NCBI Taxonomy" id="112248"/>
    <lineage>
        <taxon>Bacteria</taxon>
        <taxon>Bacillati</taxon>
        <taxon>Bacillota</taxon>
        <taxon>Bacilli</taxon>
        <taxon>Bacillales</taxon>
        <taxon>Thermoactinomycetaceae</taxon>
        <taxon>Seinonella</taxon>
    </lineage>
</organism>
<dbReference type="STRING" id="112248.SAMN05444392_10878"/>
<dbReference type="OrthoDB" id="9815852at2"/>
<evidence type="ECO:0000256" key="1">
    <source>
        <dbReference type="SAM" id="Phobius"/>
    </source>
</evidence>
<gene>
    <name evidence="2" type="ORF">SAMN05444392_10878</name>
</gene>
<keyword evidence="1" id="KW-1133">Transmembrane helix</keyword>